<evidence type="ECO:0000256" key="1">
    <source>
        <dbReference type="ARBA" id="ARBA00006756"/>
    </source>
</evidence>
<protein>
    <recommendedName>
        <fullName evidence="3">Exocyst subunit Exo70 family protein</fullName>
    </recommendedName>
</protein>
<dbReference type="EMBL" id="OZ034816">
    <property type="protein sequence ID" value="CAL1374407.1"/>
    <property type="molecule type" value="Genomic_DNA"/>
</dbReference>
<evidence type="ECO:0000256" key="2">
    <source>
        <dbReference type="ARBA" id="ARBA00022448"/>
    </source>
</evidence>
<dbReference type="InterPro" id="IPR004140">
    <property type="entry name" value="Exo70"/>
</dbReference>
<comment type="similarity">
    <text evidence="1 3">Belongs to the EXO70 family.</text>
</comment>
<proteinExistence type="inferred from homology"/>
<dbReference type="GO" id="GO:0015031">
    <property type="term" value="P:protein transport"/>
    <property type="evidence" value="ECO:0007669"/>
    <property type="project" value="UniProtKB-KW"/>
</dbReference>
<keyword evidence="6" id="KW-1185">Reference proteome</keyword>
<dbReference type="AlphaFoldDB" id="A0AAV2DMA0"/>
<dbReference type="PANTHER" id="PTHR12542">
    <property type="entry name" value="EXOCYST COMPLEX PROTEIN EXO70"/>
    <property type="match status" value="1"/>
</dbReference>
<dbReference type="GO" id="GO:0005546">
    <property type="term" value="F:phosphatidylinositol-4,5-bisphosphate binding"/>
    <property type="evidence" value="ECO:0007669"/>
    <property type="project" value="InterPro"/>
</dbReference>
<dbReference type="SUPFAM" id="SSF74788">
    <property type="entry name" value="Cullin repeat-like"/>
    <property type="match status" value="1"/>
</dbReference>
<keyword evidence="3" id="KW-0653">Protein transport</keyword>
<organism evidence="5 6">
    <name type="scientific">Linum trigynum</name>
    <dbReference type="NCBI Taxonomy" id="586398"/>
    <lineage>
        <taxon>Eukaryota</taxon>
        <taxon>Viridiplantae</taxon>
        <taxon>Streptophyta</taxon>
        <taxon>Embryophyta</taxon>
        <taxon>Tracheophyta</taxon>
        <taxon>Spermatophyta</taxon>
        <taxon>Magnoliopsida</taxon>
        <taxon>eudicotyledons</taxon>
        <taxon>Gunneridae</taxon>
        <taxon>Pentapetalae</taxon>
        <taxon>rosids</taxon>
        <taxon>fabids</taxon>
        <taxon>Malpighiales</taxon>
        <taxon>Linaceae</taxon>
        <taxon>Linum</taxon>
    </lineage>
</organism>
<dbReference type="InterPro" id="IPR046364">
    <property type="entry name" value="Exo70_C"/>
</dbReference>
<keyword evidence="3" id="KW-0268">Exocytosis</keyword>
<evidence type="ECO:0000313" key="5">
    <source>
        <dbReference type="EMBL" id="CAL1374407.1"/>
    </source>
</evidence>
<accession>A0AAV2DMA0</accession>
<dbReference type="Gene3D" id="1.20.1280.170">
    <property type="entry name" value="Exocyst complex component Exo70"/>
    <property type="match status" value="1"/>
</dbReference>
<feature type="domain" description="Exocyst complex subunit Exo70 C-terminal" evidence="4">
    <location>
        <begin position="252"/>
        <end position="620"/>
    </location>
</feature>
<evidence type="ECO:0000256" key="3">
    <source>
        <dbReference type="RuleBase" id="RU365026"/>
    </source>
</evidence>
<sequence length="642" mass="72596">MTLTRKGVSHLFQSTNKSLPSLTSFSAFPSHFPPSSPLHHTFSASMMEEDIENAASFISKWDLDSSSIHKVTPLFQNNEDEASKFLKCVKDLRRAMHFLLSQHSDPEKLAICQKLIQIAMRRLEKEFYQILSANWDHLNPESVSGQSSSEGSLSNVEDDQAEIRCEEDEFITRDESVLVRQQRRLPGVGGISDLKSIADCMITCGYTKECVKIYLLMRKSIVDEGLYRLGVVHYKASQIQRLNSEALENMIKNWLNAVNLAVKNLFLGEKVLCGYVFSDYERIRELCFSEVVKEAAANLFRFPELAAKNKNLKNDRIFPLMDIYEALVDLWPEIEPIFSFESISSVKQQAHSSLLKLGESVRQTLSEFETAIQKDSSKSQVPGGGIHPLNTSVMDYLSSLADYSSILSDIIADSLPESTSKLPESYYESPTTTSVDAPSPAVSTRLAWLILVLLCKLDRKAEQYKDASLSYLFLANNMQFIIEKVCTTRLRVVLGEDWVFNHAKKAQQYATKYETMAWNKVFSFIPSKPFPEEQSPEAAAECFRKFKAAFEESHRKQMSWVVPNRKFRDELKVSIAKKLVPAYREFYDNYVVGSGKLSGDSLEVLMVKFGPDDLENYLSDLFHGDSSSGSSSSNSSRGCMPR</sequence>
<dbReference type="Pfam" id="PF03081">
    <property type="entry name" value="Exo70_C"/>
    <property type="match status" value="1"/>
</dbReference>
<comment type="function">
    <text evidence="3">Component of the exocyst complex.</text>
</comment>
<dbReference type="PANTHER" id="PTHR12542:SF26">
    <property type="entry name" value="EXOCYST SUBUNIT EXO70 FAMILY PROTEIN"/>
    <property type="match status" value="1"/>
</dbReference>
<gene>
    <name evidence="5" type="ORF">LTRI10_LOCUS16276</name>
</gene>
<keyword evidence="2 3" id="KW-0813">Transport</keyword>
<dbReference type="Proteomes" id="UP001497516">
    <property type="component" value="Chromosome 3"/>
</dbReference>
<dbReference type="InterPro" id="IPR016159">
    <property type="entry name" value="Cullin_repeat-like_dom_sf"/>
</dbReference>
<dbReference type="GO" id="GO:0000145">
    <property type="term" value="C:exocyst"/>
    <property type="evidence" value="ECO:0007669"/>
    <property type="project" value="InterPro"/>
</dbReference>
<dbReference type="Pfam" id="PF20669">
    <property type="entry name" value="Exo70_N"/>
    <property type="match status" value="1"/>
</dbReference>
<dbReference type="GO" id="GO:0006887">
    <property type="term" value="P:exocytosis"/>
    <property type="evidence" value="ECO:0007669"/>
    <property type="project" value="UniProtKB-KW"/>
</dbReference>
<evidence type="ECO:0000259" key="4">
    <source>
        <dbReference type="Pfam" id="PF03081"/>
    </source>
</evidence>
<reference evidence="5 6" key="1">
    <citation type="submission" date="2024-04" db="EMBL/GenBank/DDBJ databases">
        <authorList>
            <person name="Fracassetti M."/>
        </authorList>
    </citation>
    <scope>NUCLEOTIDE SEQUENCE [LARGE SCALE GENOMIC DNA]</scope>
</reference>
<evidence type="ECO:0000313" key="6">
    <source>
        <dbReference type="Proteomes" id="UP001497516"/>
    </source>
</evidence>
<name>A0AAV2DMA0_9ROSI</name>